<feature type="compositionally biased region" description="Gly residues" evidence="1">
    <location>
        <begin position="86"/>
        <end position="95"/>
    </location>
</feature>
<feature type="region of interest" description="Disordered" evidence="1">
    <location>
        <begin position="288"/>
        <end position="313"/>
    </location>
</feature>
<feature type="compositionally biased region" description="Polar residues" evidence="1">
    <location>
        <begin position="680"/>
        <end position="695"/>
    </location>
</feature>
<feature type="region of interest" description="Disordered" evidence="1">
    <location>
        <begin position="577"/>
        <end position="695"/>
    </location>
</feature>
<evidence type="ECO:0000313" key="3">
    <source>
        <dbReference type="Proteomes" id="UP000236333"/>
    </source>
</evidence>
<feature type="region of interest" description="Disordered" evidence="1">
    <location>
        <begin position="1"/>
        <end position="231"/>
    </location>
</feature>
<dbReference type="EMBL" id="PGGS01000081">
    <property type="protein sequence ID" value="PNH09704.1"/>
    <property type="molecule type" value="Genomic_DNA"/>
</dbReference>
<accession>A0A2J8AB05</accession>
<proteinExistence type="predicted"/>
<feature type="compositionally biased region" description="Polar residues" evidence="1">
    <location>
        <begin position="661"/>
        <end position="670"/>
    </location>
</feature>
<keyword evidence="3" id="KW-1185">Reference proteome</keyword>
<comment type="caution">
    <text evidence="2">The sequence shown here is derived from an EMBL/GenBank/DDBJ whole genome shotgun (WGS) entry which is preliminary data.</text>
</comment>
<gene>
    <name evidence="2" type="ORF">TSOC_003686</name>
</gene>
<evidence type="ECO:0000256" key="1">
    <source>
        <dbReference type="SAM" id="MobiDB-lite"/>
    </source>
</evidence>
<feature type="region of interest" description="Disordered" evidence="1">
    <location>
        <begin position="347"/>
        <end position="411"/>
    </location>
</feature>
<feature type="compositionally biased region" description="Basic residues" evidence="1">
    <location>
        <begin position="293"/>
        <end position="304"/>
    </location>
</feature>
<dbReference type="Proteomes" id="UP000236333">
    <property type="component" value="Unassembled WGS sequence"/>
</dbReference>
<feature type="compositionally biased region" description="Gly residues" evidence="1">
    <location>
        <begin position="178"/>
        <end position="194"/>
    </location>
</feature>
<feature type="compositionally biased region" description="Pro residues" evidence="1">
    <location>
        <begin position="351"/>
        <end position="366"/>
    </location>
</feature>
<feature type="compositionally biased region" description="Low complexity" evidence="1">
    <location>
        <begin position="36"/>
        <end position="71"/>
    </location>
</feature>
<protein>
    <submittedName>
        <fullName evidence="2">Uncharacterized protein</fullName>
    </submittedName>
</protein>
<organism evidence="2 3">
    <name type="scientific">Tetrabaena socialis</name>
    <dbReference type="NCBI Taxonomy" id="47790"/>
    <lineage>
        <taxon>Eukaryota</taxon>
        <taxon>Viridiplantae</taxon>
        <taxon>Chlorophyta</taxon>
        <taxon>core chlorophytes</taxon>
        <taxon>Chlorophyceae</taxon>
        <taxon>CS clade</taxon>
        <taxon>Chlamydomonadales</taxon>
        <taxon>Tetrabaenaceae</taxon>
        <taxon>Tetrabaena</taxon>
    </lineage>
</organism>
<sequence>MAQRHPHGTTRTGTHFALSQPSNASTSSSNDRIPHRPSAAPAASAPHSCGSGAAATSYAAISSAQARRQAAPAPPRTTDPSARSSGAGGACGDGGATADSVDCRGGAAPRSGAVRDSGGGFGGASSTPSAQPMAARAPSGSGRGGGHQRRRTAPPPLEDCRTSSRQHARQQRQRVVTRGGGRGGGCTGRSGGGAIAAPFQAAAGPDLQPQPCHGQRQGKQLGVRDASQQRGAATTAAGVVCDRGGAVYDRGVGWAVQQRGGEASCRSVEGRFTTSAFAFRRASKASFVDGRHHSGGQHSAHRAHSSGGGCHPSRAQAQLATAMSVAVVALHAPGAAAAAAEAMGARGPAAAVPPPPRPTTRPPPSLPRTATGAGGHSAGPPARATAPSAANKGFQGPPETGWDRSGRPINATGTGRIADVADCCGRTSSASQSSAAAAASSCAACCGGCDGNADACGRCACSSSGCAARSGGIDGGAGCELRCWPHPSVGGAATKPLAGASMGVAAASRPLFIGGRGCRRARAQESCARSRKVWASGIRRTTQRVNAASSSRSCASKAAAAAAAALCESSAAAAPASGEEAAGSGGGGASSQGRSRARPQATCTSGTRWRRSSSPAAQAAGSGGGGGGAAAGGRRRHTCASAHRLTLRPRGPRVAVRRSAAPNQAASQDPGTAVSYGMRSGSSRTMPYSSTTSSWPLKSAHRAAQAARMAGTVAGAGG</sequence>
<reference evidence="2 3" key="1">
    <citation type="journal article" date="2017" name="Mol. Biol. Evol.">
        <title>The 4-celled Tetrabaena socialis nuclear genome reveals the essential components for genetic control of cell number at the origin of multicellularity in the volvocine lineage.</title>
        <authorList>
            <person name="Featherston J."/>
            <person name="Arakaki Y."/>
            <person name="Hanschen E.R."/>
            <person name="Ferris P.J."/>
            <person name="Michod R.E."/>
            <person name="Olson B.J.S.C."/>
            <person name="Nozaki H."/>
            <person name="Durand P.M."/>
        </authorList>
    </citation>
    <scope>NUCLEOTIDE SEQUENCE [LARGE SCALE GENOMIC DNA]</scope>
    <source>
        <strain evidence="2 3">NIES-571</strain>
    </source>
</reference>
<feature type="compositionally biased region" description="Low complexity" evidence="1">
    <location>
        <begin position="591"/>
        <end position="601"/>
    </location>
</feature>
<dbReference type="AlphaFoldDB" id="A0A2J8AB05"/>
<name>A0A2J8AB05_9CHLO</name>
<feature type="compositionally biased region" description="Gly residues" evidence="1">
    <location>
        <begin position="621"/>
        <end position="631"/>
    </location>
</feature>
<feature type="compositionally biased region" description="Low complexity" evidence="1">
    <location>
        <begin position="9"/>
        <end position="29"/>
    </location>
</feature>
<evidence type="ECO:0000313" key="2">
    <source>
        <dbReference type="EMBL" id="PNH09704.1"/>
    </source>
</evidence>
<feature type="compositionally biased region" description="Low complexity" evidence="1">
    <location>
        <begin position="195"/>
        <end position="204"/>
    </location>
</feature>